<organism evidence="1">
    <name type="scientific">viral metagenome</name>
    <dbReference type="NCBI Taxonomy" id="1070528"/>
    <lineage>
        <taxon>unclassified sequences</taxon>
        <taxon>metagenomes</taxon>
        <taxon>organismal metagenomes</taxon>
    </lineage>
</organism>
<dbReference type="AlphaFoldDB" id="A0A6C0JSX6"/>
<protein>
    <submittedName>
        <fullName evidence="1">Uncharacterized protein</fullName>
    </submittedName>
</protein>
<name>A0A6C0JSX6_9ZZZZ</name>
<dbReference type="EMBL" id="MN740697">
    <property type="protein sequence ID" value="QHU08473.1"/>
    <property type="molecule type" value="Genomic_DNA"/>
</dbReference>
<reference evidence="1" key="1">
    <citation type="journal article" date="2020" name="Nature">
        <title>Giant virus diversity and host interactions through global metagenomics.</title>
        <authorList>
            <person name="Schulz F."/>
            <person name="Roux S."/>
            <person name="Paez-Espino D."/>
            <person name="Jungbluth S."/>
            <person name="Walsh D.A."/>
            <person name="Denef V.J."/>
            <person name="McMahon K.D."/>
            <person name="Konstantinidis K.T."/>
            <person name="Eloe-Fadrosh E.A."/>
            <person name="Kyrpides N.C."/>
            <person name="Woyke T."/>
        </authorList>
    </citation>
    <scope>NUCLEOTIDE SEQUENCE</scope>
    <source>
        <strain evidence="1">GVMAG-S-1062768-28</strain>
    </source>
</reference>
<accession>A0A6C0JSX6</accession>
<evidence type="ECO:0000313" key="1">
    <source>
        <dbReference type="EMBL" id="QHU08473.1"/>
    </source>
</evidence>
<sequence>MLKNLSRSFWTISSGTMVGYVENLGKNGILFSNRCIHFRQTTSNLSNHGELMNISIEKCMTQNPECLYTIQNAMENRQPVTIHYELDLLNRPTNGEVVGQYFLKYIKIDHSISDVVISRK</sequence>
<proteinExistence type="predicted"/>